<gene>
    <name evidence="2" type="ORF">TWF694_004746</name>
</gene>
<dbReference type="SUPFAM" id="SSF53474">
    <property type="entry name" value="alpha/beta-Hydrolases"/>
    <property type="match status" value="1"/>
</dbReference>
<dbReference type="Gene3D" id="3.40.50.300">
    <property type="entry name" value="P-loop containing nucleotide triphosphate hydrolases"/>
    <property type="match status" value="1"/>
</dbReference>
<evidence type="ECO:0000259" key="1">
    <source>
        <dbReference type="Pfam" id="PF25000"/>
    </source>
</evidence>
<protein>
    <recommendedName>
        <fullName evidence="1">DUF7779 domain-containing protein</fullName>
    </recommendedName>
</protein>
<dbReference type="Gene3D" id="3.40.50.1820">
    <property type="entry name" value="alpha/beta hydrolase"/>
    <property type="match status" value="1"/>
</dbReference>
<dbReference type="InterPro" id="IPR027417">
    <property type="entry name" value="P-loop_NTPase"/>
</dbReference>
<evidence type="ECO:0000313" key="2">
    <source>
        <dbReference type="EMBL" id="KAK6527766.1"/>
    </source>
</evidence>
<accession>A0AAV9WVZ9</accession>
<dbReference type="InterPro" id="IPR019734">
    <property type="entry name" value="TPR_rpt"/>
</dbReference>
<name>A0AAV9WVZ9_9PEZI</name>
<dbReference type="PANTHER" id="PTHR35205">
    <property type="entry name" value="NB-ARC AND TPR DOMAIN PROTEIN"/>
    <property type="match status" value="1"/>
</dbReference>
<dbReference type="SMART" id="SM00028">
    <property type="entry name" value="TPR"/>
    <property type="match status" value="3"/>
</dbReference>
<evidence type="ECO:0000313" key="3">
    <source>
        <dbReference type="Proteomes" id="UP001365542"/>
    </source>
</evidence>
<dbReference type="Pfam" id="PF25000">
    <property type="entry name" value="DUF7779"/>
    <property type="match status" value="1"/>
</dbReference>
<organism evidence="2 3">
    <name type="scientific">Orbilia ellipsospora</name>
    <dbReference type="NCBI Taxonomy" id="2528407"/>
    <lineage>
        <taxon>Eukaryota</taxon>
        <taxon>Fungi</taxon>
        <taxon>Dikarya</taxon>
        <taxon>Ascomycota</taxon>
        <taxon>Pezizomycotina</taxon>
        <taxon>Orbiliomycetes</taxon>
        <taxon>Orbiliales</taxon>
        <taxon>Orbiliaceae</taxon>
        <taxon>Orbilia</taxon>
    </lineage>
</organism>
<dbReference type="Pfam" id="PF13424">
    <property type="entry name" value="TPR_12"/>
    <property type="match status" value="1"/>
</dbReference>
<dbReference type="SUPFAM" id="SSF52540">
    <property type="entry name" value="P-loop containing nucleoside triphosphate hydrolases"/>
    <property type="match status" value="1"/>
</dbReference>
<dbReference type="SUPFAM" id="SSF48452">
    <property type="entry name" value="TPR-like"/>
    <property type="match status" value="2"/>
</dbReference>
<dbReference type="PANTHER" id="PTHR35205:SF1">
    <property type="entry name" value="ZU5 DOMAIN-CONTAINING PROTEIN"/>
    <property type="match status" value="1"/>
</dbReference>
<dbReference type="Proteomes" id="UP001365542">
    <property type="component" value="Unassembled WGS sequence"/>
</dbReference>
<reference evidence="2 3" key="1">
    <citation type="submission" date="2019-10" db="EMBL/GenBank/DDBJ databases">
        <authorList>
            <person name="Palmer J.M."/>
        </authorList>
    </citation>
    <scope>NUCLEOTIDE SEQUENCE [LARGE SCALE GENOMIC DNA]</scope>
    <source>
        <strain evidence="2 3">TWF694</strain>
    </source>
</reference>
<dbReference type="Gene3D" id="1.25.40.10">
    <property type="entry name" value="Tetratricopeptide repeat domain"/>
    <property type="match status" value="2"/>
</dbReference>
<keyword evidence="3" id="KW-1185">Reference proteome</keyword>
<proteinExistence type="predicted"/>
<dbReference type="InterPro" id="IPR029058">
    <property type="entry name" value="AB_hydrolase_fold"/>
</dbReference>
<dbReference type="AlphaFoldDB" id="A0AAV9WVZ9"/>
<feature type="domain" description="DUF7779" evidence="1">
    <location>
        <begin position="587"/>
        <end position="676"/>
    </location>
</feature>
<dbReference type="GO" id="GO:0043531">
    <property type="term" value="F:ADP binding"/>
    <property type="evidence" value="ECO:0007669"/>
    <property type="project" value="InterPro"/>
</dbReference>
<comment type="caution">
    <text evidence="2">The sequence shown here is derived from an EMBL/GenBank/DDBJ whole genome shotgun (WGS) entry which is preliminary data.</text>
</comment>
<dbReference type="EMBL" id="JAVHJO010000015">
    <property type="protein sequence ID" value="KAK6527766.1"/>
    <property type="molecule type" value="Genomic_DNA"/>
</dbReference>
<dbReference type="InterPro" id="IPR011990">
    <property type="entry name" value="TPR-like_helical_dom_sf"/>
</dbReference>
<sequence>MTAPLPVVCSGIQYPVIDLVTIPGLPELLPEYKPRDHSKWISDVFGRRFPSARVMSFRYDFANSRDPSDWSDIINQGWHLLYALVHRRVEEVESQRPIIFVCHSFGGLIVKKALLLAKNEGPAFRKIYESVKGILFLGCPHNERRSEFKECCLRGASVELKTNSEKHPVIESMRSSRRWNIVSEISEKFCEIAPIFPIRSFCENKSTVFRRSSWRPAKSGNLCPEHLCSFGSDNEKVISVDMDHLELSTAFPNRADSFFLVLVEELADLINANCPPKSAAGGSAARPEELDSWCVVDQIGNQTDTTITSPKDELDLSSFPKTPCHVLRPHQPNRGFVGRSDILKNLEEALILNPSINCQRQYAICGLGGMGKTQTALAFAFSERAVNHFKAILLVHATSRASMVKTFSTFAVDLGLIDQVGAGQDAAKELAAHWFSRAVVPWLVIFDNVDSNESRDLLGEFWPQGSWGSVLITSRNKALVSQFGGVELKGLDKSSAVELLLTQTRHAPGDPAENRKAAETIVENIGCLPIAINAAASNIINQVCDLTEFADIQDNTALIAETENIKFFQRSEDPIYEHTLNTVWNSSFQRLTPEESDFMNLLAFMDPDRIPERLLCNGASGSNEPNLAFISTQKKFTNCRAGILRQSLVSHNQLLQEIWIHRMVQASVHSRMTPEKRQEAFDNAVLLLKHTFPVPERHSRHNPKYWPDQERLFTHAQSLCHYYVESRSPDSIFKTQLKGSLDFAELVYNAAWYLYERGIFEPAYPMLDVAEQYCCENKPAGWEAALGDIKGGRASIQTESNQFQEAYANFKEQLQLNEIAFTKGQRTKPSAYEVIALGGVANGLQGLNRYAEAEIYYRKCIDASVGVPGNNALYIVHFGTCLLNQGKLFEAEEAINRVLTGSDLSTPNRRAGTALFALGNIQIGQANELTSRNAARALIDAKWDQAFETHTRAFNIYRAVLGKSHHKVADAYHKMGWHFRQRHNYAAALEHLNIALGIYEKSYLHKNERARAKYAIGCLLQDMGEIKKGQEEIREADLLRRQLLGDKYYPAASEKDFDEIVMFWTR</sequence>
<dbReference type="InterPro" id="IPR056681">
    <property type="entry name" value="DUF7779"/>
</dbReference>